<evidence type="ECO:0000313" key="1">
    <source>
        <dbReference type="EMBL" id="KAH0891463.1"/>
    </source>
</evidence>
<evidence type="ECO:0000313" key="2">
    <source>
        <dbReference type="Proteomes" id="UP000824890"/>
    </source>
</evidence>
<reference evidence="1 2" key="1">
    <citation type="submission" date="2021-05" db="EMBL/GenBank/DDBJ databases">
        <title>Genome Assembly of Synthetic Allotetraploid Brassica napus Reveals Homoeologous Exchanges between Subgenomes.</title>
        <authorList>
            <person name="Davis J.T."/>
        </authorList>
    </citation>
    <scope>NUCLEOTIDE SEQUENCE [LARGE SCALE GENOMIC DNA]</scope>
    <source>
        <strain evidence="2">cv. Da-Ae</strain>
        <tissue evidence="1">Seedling</tissue>
    </source>
</reference>
<comment type="caution">
    <text evidence="1">The sequence shown here is derived from an EMBL/GenBank/DDBJ whole genome shotgun (WGS) entry which is preliminary data.</text>
</comment>
<dbReference type="EMBL" id="JAGKQM010000013">
    <property type="protein sequence ID" value="KAH0891463.1"/>
    <property type="molecule type" value="Genomic_DNA"/>
</dbReference>
<name>A0ABQ8AGD4_BRANA</name>
<dbReference type="Proteomes" id="UP000824890">
    <property type="component" value="Unassembled WGS sequence"/>
</dbReference>
<sequence length="49" mass="5874">MANQQFNLFELKAGLCRHSVVRRLFQFWKAQNCPSAQYFQKHFEARQAV</sequence>
<gene>
    <name evidence="1" type="ORF">HID58_053892</name>
</gene>
<proteinExistence type="predicted"/>
<keyword evidence="2" id="KW-1185">Reference proteome</keyword>
<organism evidence="1 2">
    <name type="scientific">Brassica napus</name>
    <name type="common">Rape</name>
    <dbReference type="NCBI Taxonomy" id="3708"/>
    <lineage>
        <taxon>Eukaryota</taxon>
        <taxon>Viridiplantae</taxon>
        <taxon>Streptophyta</taxon>
        <taxon>Embryophyta</taxon>
        <taxon>Tracheophyta</taxon>
        <taxon>Spermatophyta</taxon>
        <taxon>Magnoliopsida</taxon>
        <taxon>eudicotyledons</taxon>
        <taxon>Gunneridae</taxon>
        <taxon>Pentapetalae</taxon>
        <taxon>rosids</taxon>
        <taxon>malvids</taxon>
        <taxon>Brassicales</taxon>
        <taxon>Brassicaceae</taxon>
        <taxon>Brassiceae</taxon>
        <taxon>Brassica</taxon>
    </lineage>
</organism>
<accession>A0ABQ8AGD4</accession>
<protein>
    <submittedName>
        <fullName evidence="1">Uncharacterized protein</fullName>
    </submittedName>
</protein>